<feature type="transmembrane region" description="Helical" evidence="7">
    <location>
        <begin position="366"/>
        <end position="385"/>
    </location>
</feature>
<dbReference type="Pfam" id="PF07690">
    <property type="entry name" value="MFS_1"/>
    <property type="match status" value="1"/>
</dbReference>
<dbReference type="Gene3D" id="1.20.1720.10">
    <property type="entry name" value="Multidrug resistance protein D"/>
    <property type="match status" value="1"/>
</dbReference>
<dbReference type="PANTHER" id="PTHR42718:SF46">
    <property type="entry name" value="BLR6921 PROTEIN"/>
    <property type="match status" value="1"/>
</dbReference>
<dbReference type="Gene3D" id="1.20.1250.20">
    <property type="entry name" value="MFS general substrate transporter like domains"/>
    <property type="match status" value="1"/>
</dbReference>
<dbReference type="KEGG" id="psul:AU252_11245"/>
<dbReference type="Pfam" id="PF13620">
    <property type="entry name" value="CarboxypepD_reg"/>
    <property type="match status" value="2"/>
</dbReference>
<dbReference type="PROSITE" id="PS50850">
    <property type="entry name" value="MFS"/>
    <property type="match status" value="1"/>
</dbReference>
<feature type="transmembrane region" description="Helical" evidence="7">
    <location>
        <begin position="271"/>
        <end position="290"/>
    </location>
</feature>
<dbReference type="GO" id="GO:0005975">
    <property type="term" value="P:carbohydrate metabolic process"/>
    <property type="evidence" value="ECO:0007669"/>
    <property type="project" value="UniProtKB-ARBA"/>
</dbReference>
<dbReference type="GO" id="GO:0022857">
    <property type="term" value="F:transmembrane transporter activity"/>
    <property type="evidence" value="ECO:0007669"/>
    <property type="project" value="InterPro"/>
</dbReference>
<evidence type="ECO:0000259" key="8">
    <source>
        <dbReference type="PROSITE" id="PS50850"/>
    </source>
</evidence>
<evidence type="ECO:0000256" key="7">
    <source>
        <dbReference type="SAM" id="Phobius"/>
    </source>
</evidence>
<feature type="transmembrane region" description="Helical" evidence="7">
    <location>
        <begin position="445"/>
        <end position="463"/>
    </location>
</feature>
<reference evidence="9 10" key="1">
    <citation type="submission" date="2015-12" db="EMBL/GenBank/DDBJ databases">
        <authorList>
            <person name="Shamseldin A."/>
            <person name="Moawad H."/>
            <person name="Abd El-Rahim W.M."/>
            <person name="Sadowsky M.J."/>
        </authorList>
    </citation>
    <scope>NUCLEOTIDE SEQUENCE [LARGE SCALE GENOMIC DNA]</scope>
    <source>
        <strain evidence="9 10">Ar51</strain>
    </source>
</reference>
<evidence type="ECO:0000256" key="5">
    <source>
        <dbReference type="ARBA" id="ARBA00022989"/>
    </source>
</evidence>
<dbReference type="InterPro" id="IPR008969">
    <property type="entry name" value="CarboxyPept-like_regulatory"/>
</dbReference>
<feature type="transmembrane region" description="Helical" evidence="7">
    <location>
        <begin position="113"/>
        <end position="129"/>
    </location>
</feature>
<dbReference type="PANTHER" id="PTHR42718">
    <property type="entry name" value="MAJOR FACILITATOR SUPERFAMILY MULTIDRUG TRANSPORTER MFSC"/>
    <property type="match status" value="1"/>
</dbReference>
<protein>
    <submittedName>
        <fullName evidence="9">MFS transporter</fullName>
    </submittedName>
</protein>
<organism evidence="9">
    <name type="scientific">Pseudarthrobacter sulfonivorans</name>
    <dbReference type="NCBI Taxonomy" id="121292"/>
    <lineage>
        <taxon>Bacteria</taxon>
        <taxon>Bacillati</taxon>
        <taxon>Actinomycetota</taxon>
        <taxon>Actinomycetes</taxon>
        <taxon>Micrococcales</taxon>
        <taxon>Micrococcaceae</taxon>
        <taxon>Pseudarthrobacter</taxon>
    </lineage>
</organism>
<evidence type="ECO:0000256" key="1">
    <source>
        <dbReference type="ARBA" id="ARBA00004651"/>
    </source>
</evidence>
<dbReference type="Proteomes" id="UP000065151">
    <property type="component" value="Chromosome"/>
</dbReference>
<dbReference type="GO" id="GO:0005886">
    <property type="term" value="C:plasma membrane"/>
    <property type="evidence" value="ECO:0007669"/>
    <property type="project" value="UniProtKB-SubCell"/>
</dbReference>
<dbReference type="InterPro" id="IPR013783">
    <property type="entry name" value="Ig-like_fold"/>
</dbReference>
<feature type="transmembrane region" description="Helical" evidence="7">
    <location>
        <begin position="202"/>
        <end position="221"/>
    </location>
</feature>
<dbReference type="InterPro" id="IPR011701">
    <property type="entry name" value="MFS"/>
</dbReference>
<feature type="transmembrane region" description="Helical" evidence="7">
    <location>
        <begin position="169"/>
        <end position="190"/>
    </location>
</feature>
<evidence type="ECO:0000256" key="4">
    <source>
        <dbReference type="ARBA" id="ARBA00022692"/>
    </source>
</evidence>
<dbReference type="InterPro" id="IPR020846">
    <property type="entry name" value="MFS_dom"/>
</dbReference>
<dbReference type="SUPFAM" id="SSF103473">
    <property type="entry name" value="MFS general substrate transporter"/>
    <property type="match status" value="1"/>
</dbReference>
<dbReference type="AlphaFoldDB" id="A0A0U3QJE8"/>
<dbReference type="STRING" id="121292.AU252_11245"/>
<dbReference type="SUPFAM" id="SSF49464">
    <property type="entry name" value="Carboxypeptidase regulatory domain-like"/>
    <property type="match status" value="1"/>
</dbReference>
<evidence type="ECO:0000256" key="6">
    <source>
        <dbReference type="ARBA" id="ARBA00023136"/>
    </source>
</evidence>
<evidence type="ECO:0000256" key="3">
    <source>
        <dbReference type="ARBA" id="ARBA00022475"/>
    </source>
</evidence>
<keyword evidence="3" id="KW-1003">Cell membrane</keyword>
<dbReference type="RefSeq" id="WP_058930792.1">
    <property type="nucleotide sequence ID" value="NZ_CP013747.1"/>
</dbReference>
<gene>
    <name evidence="9" type="ORF">AU252_11245</name>
</gene>
<feature type="transmembrane region" description="Helical" evidence="7">
    <location>
        <begin position="233"/>
        <end position="251"/>
    </location>
</feature>
<feature type="domain" description="Major facilitator superfamily (MFS) profile" evidence="8">
    <location>
        <begin position="18"/>
        <end position="468"/>
    </location>
</feature>
<feature type="transmembrane region" description="Helical" evidence="7">
    <location>
        <begin position="54"/>
        <end position="72"/>
    </location>
</feature>
<evidence type="ECO:0000256" key="2">
    <source>
        <dbReference type="ARBA" id="ARBA00022448"/>
    </source>
</evidence>
<keyword evidence="2" id="KW-0813">Transport</keyword>
<proteinExistence type="predicted"/>
<evidence type="ECO:0000313" key="9">
    <source>
        <dbReference type="EMBL" id="ALV41659.1"/>
    </source>
</evidence>
<evidence type="ECO:0000313" key="10">
    <source>
        <dbReference type="Proteomes" id="UP000065151"/>
    </source>
</evidence>
<comment type="subcellular location">
    <subcellularLocation>
        <location evidence="1">Cell membrane</location>
        <topology evidence="1">Multi-pass membrane protein</topology>
    </subcellularLocation>
</comment>
<keyword evidence="5 7" id="KW-1133">Transmembrane helix</keyword>
<sequence>MPRSNALNTKRSPSPSAITAVLALSGTVVALMQTLVIPLLPDFPELLDVTADDASWLVTATLLSSAVATPIVSRSADMYGKRKMMVVCLAIMVAGSVMAAVGGSFVWLIIGRALQGFSAALIPVGISIMRDELPKEKMGSAVALMSATLGIGSALGLPLAGLLYESLGWASIFWVSAAAGALLLVAVLLVVPESKVRTAGRFDYAGALVLSAALAALLLAISKGGTWGWGSEPVLLLFLTAAILLAVWVPYELKVSQPMVDLRTSGRRPVLMTNVASLLIGFAMFANMLLTTQQLQLPTATGYGFGLNVITAGLCMVPSGLAMMVFAPVSGRIIRVSGGKSALIAGAIVMIVGYVGRVFFYDSIAWVIIGSTVVSVGTAIAYAAMPTLIMGVVPRTETASANGLNSLVRSIGTSTSSAAVAAVLTSVSMTVGAVQLPSFDAFKDVFWLAALASAASVVATVFIPRATAGHRSPVSGSAAAEIVVQGRVLAPDNRPVTPAVVTVLQTAGEPVDWSRVDAEGNYSVALPGAGKYLMVANAAGWAPMAEVFDFDGRTRHQNFLLRDRLEIAGLVTAGSEAVAGAVVTLLEAGGGYVATTLSDDDGAYAFPLPLAGRYIVTMLHPMTHEAMAQKLAVDNRSMTLDFAAPRVEEKSTEPVGA</sequence>
<feature type="transmembrane region" description="Helical" evidence="7">
    <location>
        <begin position="341"/>
        <end position="360"/>
    </location>
</feature>
<dbReference type="EMBL" id="CP013747">
    <property type="protein sequence ID" value="ALV41659.1"/>
    <property type="molecule type" value="Genomic_DNA"/>
</dbReference>
<feature type="transmembrane region" description="Helical" evidence="7">
    <location>
        <begin position="84"/>
        <end position="107"/>
    </location>
</feature>
<feature type="transmembrane region" description="Helical" evidence="7">
    <location>
        <begin position="141"/>
        <end position="163"/>
    </location>
</feature>
<dbReference type="CDD" id="cd17504">
    <property type="entry name" value="MFS_MMR_MDR_like"/>
    <property type="match status" value="1"/>
</dbReference>
<feature type="transmembrane region" description="Helical" evidence="7">
    <location>
        <begin position="418"/>
        <end position="439"/>
    </location>
</feature>
<dbReference type="SUPFAM" id="SSF49478">
    <property type="entry name" value="Cna protein B-type domain"/>
    <property type="match status" value="1"/>
</dbReference>
<keyword evidence="6 7" id="KW-0472">Membrane</keyword>
<name>A0A0U3QJE8_9MICC</name>
<keyword evidence="4 7" id="KW-0812">Transmembrane</keyword>
<dbReference type="Gene3D" id="2.60.40.10">
    <property type="entry name" value="Immunoglobulins"/>
    <property type="match status" value="1"/>
</dbReference>
<feature type="transmembrane region" description="Helical" evidence="7">
    <location>
        <begin position="302"/>
        <end position="329"/>
    </location>
</feature>
<accession>A0A0U3QJE8</accession>
<dbReference type="InterPro" id="IPR036259">
    <property type="entry name" value="MFS_trans_sf"/>
</dbReference>